<evidence type="ECO:0000313" key="2">
    <source>
        <dbReference type="Proteomes" id="UP000193642"/>
    </source>
</evidence>
<evidence type="ECO:0000313" key="1">
    <source>
        <dbReference type="EMBL" id="ORY49182.1"/>
    </source>
</evidence>
<dbReference type="EMBL" id="MCGO01000010">
    <property type="protein sequence ID" value="ORY49182.1"/>
    <property type="molecule type" value="Genomic_DNA"/>
</dbReference>
<organism evidence="1 2">
    <name type="scientific">Rhizoclosmatium globosum</name>
    <dbReference type="NCBI Taxonomy" id="329046"/>
    <lineage>
        <taxon>Eukaryota</taxon>
        <taxon>Fungi</taxon>
        <taxon>Fungi incertae sedis</taxon>
        <taxon>Chytridiomycota</taxon>
        <taxon>Chytridiomycota incertae sedis</taxon>
        <taxon>Chytridiomycetes</taxon>
        <taxon>Chytridiales</taxon>
        <taxon>Chytriomycetaceae</taxon>
        <taxon>Rhizoclosmatium</taxon>
    </lineage>
</organism>
<dbReference type="Proteomes" id="UP000193642">
    <property type="component" value="Unassembled WGS sequence"/>
</dbReference>
<protein>
    <submittedName>
        <fullName evidence="1">Uncharacterized protein</fullName>
    </submittedName>
</protein>
<keyword evidence="2" id="KW-1185">Reference proteome</keyword>
<name>A0A1Y2CQ78_9FUNG</name>
<gene>
    <name evidence="1" type="ORF">BCR33DRAFT_20551</name>
</gene>
<dbReference type="AlphaFoldDB" id="A0A1Y2CQ78"/>
<sequence length="67" mass="7608">MSQQHIVRCVQCDKYFNSIGSDDENACAYHSTSWIEHGRERDQFNICLSNCGTEGCELLLLPSIELV</sequence>
<comment type="caution">
    <text evidence="1">The sequence shown here is derived from an EMBL/GenBank/DDBJ whole genome shotgun (WGS) entry which is preliminary data.</text>
</comment>
<accession>A0A1Y2CQ78</accession>
<reference evidence="1 2" key="1">
    <citation type="submission" date="2016-07" db="EMBL/GenBank/DDBJ databases">
        <title>Pervasive Adenine N6-methylation of Active Genes in Fungi.</title>
        <authorList>
            <consortium name="DOE Joint Genome Institute"/>
            <person name="Mondo S.J."/>
            <person name="Dannebaum R.O."/>
            <person name="Kuo R.C."/>
            <person name="Labutti K."/>
            <person name="Haridas S."/>
            <person name="Kuo A."/>
            <person name="Salamov A."/>
            <person name="Ahrendt S.R."/>
            <person name="Lipzen A."/>
            <person name="Sullivan W."/>
            <person name="Andreopoulos W.B."/>
            <person name="Clum A."/>
            <person name="Lindquist E."/>
            <person name="Daum C."/>
            <person name="Ramamoorthy G.K."/>
            <person name="Gryganskyi A."/>
            <person name="Culley D."/>
            <person name="Magnuson J.K."/>
            <person name="James T.Y."/>
            <person name="O'Malley M.A."/>
            <person name="Stajich J.E."/>
            <person name="Spatafora J.W."/>
            <person name="Visel A."/>
            <person name="Grigoriev I.V."/>
        </authorList>
    </citation>
    <scope>NUCLEOTIDE SEQUENCE [LARGE SCALE GENOMIC DNA]</scope>
    <source>
        <strain evidence="1 2">JEL800</strain>
    </source>
</reference>
<proteinExistence type="predicted"/>